<comment type="similarity">
    <text evidence="1 3">Belongs to the UDP-glycosyltransferase family.</text>
</comment>
<reference evidence="5 6" key="1">
    <citation type="submission" date="2019-07" db="EMBL/GenBank/DDBJ databases">
        <title>WGS assembly of Gossypium mustelinum.</title>
        <authorList>
            <person name="Chen Z.J."/>
            <person name="Sreedasyam A."/>
            <person name="Ando A."/>
            <person name="Song Q."/>
            <person name="De L."/>
            <person name="Hulse-Kemp A."/>
            <person name="Ding M."/>
            <person name="Ye W."/>
            <person name="Kirkbride R."/>
            <person name="Jenkins J."/>
            <person name="Plott C."/>
            <person name="Lovell J."/>
            <person name="Lin Y.-M."/>
            <person name="Vaughn R."/>
            <person name="Liu B."/>
            <person name="Li W."/>
            <person name="Simpson S."/>
            <person name="Scheffler B."/>
            <person name="Saski C."/>
            <person name="Grover C."/>
            <person name="Hu G."/>
            <person name="Conover J."/>
            <person name="Carlson J."/>
            <person name="Shu S."/>
            <person name="Boston L."/>
            <person name="Williams M."/>
            <person name="Peterson D."/>
            <person name="Mcgee K."/>
            <person name="Jones D."/>
            <person name="Wendel J."/>
            <person name="Stelly D."/>
            <person name="Grimwood J."/>
            <person name="Schmutz J."/>
        </authorList>
    </citation>
    <scope>NUCLEOTIDE SEQUENCE [LARGE SCALE GENOMIC DNA]</scope>
    <source>
        <strain evidence="5">1408120.09</strain>
    </source>
</reference>
<evidence type="ECO:0000313" key="5">
    <source>
        <dbReference type="EMBL" id="TYI49702.1"/>
    </source>
</evidence>
<dbReference type="PANTHER" id="PTHR48048:SF81">
    <property type="entry name" value="GLYCOSYLTRANSFERASE"/>
    <property type="match status" value="1"/>
</dbReference>
<dbReference type="EMBL" id="CM017660">
    <property type="protein sequence ID" value="TYI49702.1"/>
    <property type="molecule type" value="Genomic_DNA"/>
</dbReference>
<protein>
    <recommendedName>
        <fullName evidence="4">Glycosyltransferase</fullName>
        <ecNumber evidence="4">2.4.1.-</ecNumber>
    </recommendedName>
</protein>
<evidence type="ECO:0000256" key="3">
    <source>
        <dbReference type="RuleBase" id="RU003718"/>
    </source>
</evidence>
<evidence type="ECO:0000256" key="4">
    <source>
        <dbReference type="RuleBase" id="RU362057"/>
    </source>
</evidence>
<keyword evidence="6" id="KW-1185">Reference proteome</keyword>
<gene>
    <name evidence="5" type="ORF">E1A91_D12G052900v1</name>
</gene>
<sequence>MAMDKYEVVFISTPLIGNLVPTVEFAHHLTRHDPRFSATILIITVHERPIVNLYTQSLATAASHSQSHVNFIHLPTVQPPTPDQYQSSLGYTSLFIDKHKPHVKHAISTLASTTSVAAFFVDMFTTSMIDVAQDLGIPCYLFFASPASFLGFMLHLPALATQLAADFVDSHSGLIAPKDSAIELIVPTFSKPLPPSVLPSSVLKRNKDGYFWYLEHARRYTETMGIVVNTFLELEPHAIESLSISGLPPVYPVGPILDHAGASQWHPDGAQLHDSIMEWLDQQPPSSVVFLCFGSMGSLEGPQLREIAIGLERSGYRFLWSIREPPKGKLDLPGEYTNVEAVLPAGFLDRTAGLGLACGWVQQVRVLSHQAIGGFVSHCGWNSILESVWYGVPIATWPVYAEQQMNAFELVKELGLGVEIRLDYREGSDLVVAEELERGLRRLMDGEDEVKAKVREREDSDLVVAEELERGLRRLMDGEDEVKAKVREMEAKSRMALMENGSSYKSLTSLIQEISCRIQGSEVKY</sequence>
<dbReference type="CDD" id="cd03784">
    <property type="entry name" value="GT1_Gtf-like"/>
    <property type="match status" value="1"/>
</dbReference>
<keyword evidence="3" id="KW-0328">Glycosyltransferase</keyword>
<dbReference type="Proteomes" id="UP000323597">
    <property type="component" value="Chromosome D12"/>
</dbReference>
<dbReference type="Pfam" id="PF00201">
    <property type="entry name" value="UDPGT"/>
    <property type="match status" value="1"/>
</dbReference>
<dbReference type="AlphaFoldDB" id="A0A5D2SAQ7"/>
<keyword evidence="2 3" id="KW-0808">Transferase</keyword>
<evidence type="ECO:0000313" key="6">
    <source>
        <dbReference type="Proteomes" id="UP000323597"/>
    </source>
</evidence>
<proteinExistence type="inferred from homology"/>
<evidence type="ECO:0000256" key="2">
    <source>
        <dbReference type="ARBA" id="ARBA00022679"/>
    </source>
</evidence>
<dbReference type="PROSITE" id="PS00375">
    <property type="entry name" value="UDPGT"/>
    <property type="match status" value="1"/>
</dbReference>
<accession>A0A5D2SAQ7</accession>
<evidence type="ECO:0000256" key="1">
    <source>
        <dbReference type="ARBA" id="ARBA00009995"/>
    </source>
</evidence>
<dbReference type="SUPFAM" id="SSF53756">
    <property type="entry name" value="UDP-Glycosyltransferase/glycogen phosphorylase"/>
    <property type="match status" value="2"/>
</dbReference>
<name>A0A5D2SAQ7_GOSMU</name>
<dbReference type="PANTHER" id="PTHR48048">
    <property type="entry name" value="GLYCOSYLTRANSFERASE"/>
    <property type="match status" value="1"/>
</dbReference>
<dbReference type="GO" id="GO:0035251">
    <property type="term" value="F:UDP-glucosyltransferase activity"/>
    <property type="evidence" value="ECO:0007669"/>
    <property type="project" value="InterPro"/>
</dbReference>
<dbReference type="Gene3D" id="3.40.50.2000">
    <property type="entry name" value="Glycogen Phosphorylase B"/>
    <property type="match status" value="2"/>
</dbReference>
<dbReference type="FunFam" id="3.40.50.2000:FF:000056">
    <property type="entry name" value="Glycosyltransferase"/>
    <property type="match status" value="1"/>
</dbReference>
<dbReference type="InterPro" id="IPR050481">
    <property type="entry name" value="UDP-glycosyltransf_plant"/>
</dbReference>
<dbReference type="EC" id="2.4.1.-" evidence="4"/>
<dbReference type="InterPro" id="IPR002213">
    <property type="entry name" value="UDP_glucos_trans"/>
</dbReference>
<dbReference type="InterPro" id="IPR035595">
    <property type="entry name" value="UDP_glycos_trans_CS"/>
</dbReference>
<organism evidence="5 6">
    <name type="scientific">Gossypium mustelinum</name>
    <name type="common">Cotton</name>
    <name type="synonym">Gossypium caicoense</name>
    <dbReference type="NCBI Taxonomy" id="34275"/>
    <lineage>
        <taxon>Eukaryota</taxon>
        <taxon>Viridiplantae</taxon>
        <taxon>Streptophyta</taxon>
        <taxon>Embryophyta</taxon>
        <taxon>Tracheophyta</taxon>
        <taxon>Spermatophyta</taxon>
        <taxon>Magnoliopsida</taxon>
        <taxon>eudicotyledons</taxon>
        <taxon>Gunneridae</taxon>
        <taxon>Pentapetalae</taxon>
        <taxon>rosids</taxon>
        <taxon>malvids</taxon>
        <taxon>Malvales</taxon>
        <taxon>Malvaceae</taxon>
        <taxon>Malvoideae</taxon>
        <taxon>Gossypium</taxon>
    </lineage>
</organism>